<name>A0AAD9G6S4_BABDI</name>
<evidence type="ECO:0000256" key="8">
    <source>
        <dbReference type="RuleBase" id="RU363111"/>
    </source>
</evidence>
<feature type="transmembrane region" description="Helical" evidence="8">
    <location>
        <begin position="205"/>
        <end position="227"/>
    </location>
</feature>
<evidence type="ECO:0000256" key="4">
    <source>
        <dbReference type="ARBA" id="ARBA00022927"/>
    </source>
</evidence>
<evidence type="ECO:0000256" key="1">
    <source>
        <dbReference type="ARBA" id="ARBA00004141"/>
    </source>
</evidence>
<dbReference type="InterPro" id="IPR011691">
    <property type="entry name" value="Vesicle_transpt_SFT2"/>
</dbReference>
<evidence type="ECO:0000256" key="5">
    <source>
        <dbReference type="ARBA" id="ARBA00022989"/>
    </source>
</evidence>
<feature type="transmembrane region" description="Helical" evidence="8">
    <location>
        <begin position="176"/>
        <end position="199"/>
    </location>
</feature>
<dbReference type="GO" id="GO:0012505">
    <property type="term" value="C:endomembrane system"/>
    <property type="evidence" value="ECO:0007669"/>
    <property type="project" value="UniProtKB-ARBA"/>
</dbReference>
<keyword evidence="2 8" id="KW-0813">Transport</keyword>
<comment type="subcellular location">
    <subcellularLocation>
        <location evidence="1 8">Membrane</location>
        <topology evidence="1 8">Multi-pass membrane protein</topology>
    </subcellularLocation>
</comment>
<protein>
    <recommendedName>
        <fullName evidence="8">Vesicle transport protein</fullName>
    </recommendedName>
</protein>
<dbReference type="GO" id="GO:0016020">
    <property type="term" value="C:membrane"/>
    <property type="evidence" value="ECO:0007669"/>
    <property type="project" value="UniProtKB-SubCell"/>
</dbReference>
<dbReference type="EMBL" id="JAHBMH010000073">
    <property type="protein sequence ID" value="KAK1932804.1"/>
    <property type="molecule type" value="Genomic_DNA"/>
</dbReference>
<evidence type="ECO:0000313" key="10">
    <source>
        <dbReference type="Proteomes" id="UP001195914"/>
    </source>
</evidence>
<evidence type="ECO:0000313" key="9">
    <source>
        <dbReference type="EMBL" id="KAK1932804.1"/>
    </source>
</evidence>
<sequence>MAGLPFAEATGSTRASDFLNFEAPTYGQHGSNSMDASRSQGFTSSLGSGFGSSGMFLRVSCLTMCSGNGIGGTQASVTAPSAFGRTNEDNYLLKGIEFVRNSASNIQRGFGDSTRGSTIYGTIVHLRDSWCLGSDSGLVGSGRSSLSSIIGIGSSFMGLSDASSPQSWMTYTNYKAFLALFATSVLFFVLAFMTLPFIVFAPHKFGLLFTCASVTFLVSMAFLKGTAALIDHMMNPKRVVYSGALVASMLFTFIFTTCYPVYLLAFFSSLVQTVTLISVIISYVPGGAGALKMMYSTIWEFVKSQTRGGGSTSLPL</sequence>
<reference evidence="9" key="2">
    <citation type="submission" date="2021-05" db="EMBL/GenBank/DDBJ databases">
        <authorList>
            <person name="Pain A."/>
        </authorList>
    </citation>
    <scope>NUCLEOTIDE SEQUENCE</scope>
    <source>
        <strain evidence="9">1802A</strain>
    </source>
</reference>
<evidence type="ECO:0000256" key="2">
    <source>
        <dbReference type="ARBA" id="ARBA00022448"/>
    </source>
</evidence>
<dbReference type="GO" id="GO:0016192">
    <property type="term" value="P:vesicle-mediated transport"/>
    <property type="evidence" value="ECO:0007669"/>
    <property type="project" value="InterPro"/>
</dbReference>
<dbReference type="Pfam" id="PF04178">
    <property type="entry name" value="Got1"/>
    <property type="match status" value="1"/>
</dbReference>
<dbReference type="AlphaFoldDB" id="A0AAD9G6S4"/>
<keyword evidence="3 8" id="KW-0812">Transmembrane</keyword>
<dbReference type="Proteomes" id="UP001195914">
    <property type="component" value="Unassembled WGS sequence"/>
</dbReference>
<dbReference type="InterPro" id="IPR007305">
    <property type="entry name" value="Vesicle_transpt_Got1/SFT2"/>
</dbReference>
<evidence type="ECO:0000256" key="3">
    <source>
        <dbReference type="ARBA" id="ARBA00022692"/>
    </source>
</evidence>
<organism evidence="9 10">
    <name type="scientific">Babesia divergens</name>
    <dbReference type="NCBI Taxonomy" id="32595"/>
    <lineage>
        <taxon>Eukaryota</taxon>
        <taxon>Sar</taxon>
        <taxon>Alveolata</taxon>
        <taxon>Apicomplexa</taxon>
        <taxon>Aconoidasida</taxon>
        <taxon>Piroplasmida</taxon>
        <taxon>Babesiidae</taxon>
        <taxon>Babesia</taxon>
    </lineage>
</organism>
<reference evidence="9" key="1">
    <citation type="journal article" date="2014" name="Nucleic Acids Res.">
        <title>The evolutionary dynamics of variant antigen genes in Babesia reveal a history of genomic innovation underlying host-parasite interaction.</title>
        <authorList>
            <person name="Jackson A.P."/>
            <person name="Otto T.D."/>
            <person name="Darby A."/>
            <person name="Ramaprasad A."/>
            <person name="Xia D."/>
            <person name="Echaide I.E."/>
            <person name="Farber M."/>
            <person name="Gahlot S."/>
            <person name="Gamble J."/>
            <person name="Gupta D."/>
            <person name="Gupta Y."/>
            <person name="Jackson L."/>
            <person name="Malandrin L."/>
            <person name="Malas T.B."/>
            <person name="Moussa E."/>
            <person name="Nair M."/>
            <person name="Reid A.J."/>
            <person name="Sanders M."/>
            <person name="Sharma J."/>
            <person name="Tracey A."/>
            <person name="Quail M.A."/>
            <person name="Weir W."/>
            <person name="Wastling J.M."/>
            <person name="Hall N."/>
            <person name="Willadsen P."/>
            <person name="Lingelbach K."/>
            <person name="Shiels B."/>
            <person name="Tait A."/>
            <person name="Berriman M."/>
            <person name="Allred D.R."/>
            <person name="Pain A."/>
        </authorList>
    </citation>
    <scope>NUCLEOTIDE SEQUENCE</scope>
    <source>
        <strain evidence="9">1802A</strain>
    </source>
</reference>
<keyword evidence="10" id="KW-1185">Reference proteome</keyword>
<gene>
    <name evidence="9" type="ORF">X943_000872</name>
</gene>
<comment type="similarity">
    <text evidence="7 8">Belongs to the SFT2 family.</text>
</comment>
<dbReference type="GO" id="GO:0015031">
    <property type="term" value="P:protein transport"/>
    <property type="evidence" value="ECO:0007669"/>
    <property type="project" value="UniProtKB-KW"/>
</dbReference>
<accession>A0AAD9G6S4</accession>
<keyword evidence="4 8" id="KW-0653">Protein transport</keyword>
<comment type="caution">
    <text evidence="9">The sequence shown here is derived from an EMBL/GenBank/DDBJ whole genome shotgun (WGS) entry which is preliminary data.</text>
</comment>
<evidence type="ECO:0000256" key="7">
    <source>
        <dbReference type="ARBA" id="ARBA00025800"/>
    </source>
</evidence>
<keyword evidence="5 8" id="KW-1133">Transmembrane helix</keyword>
<comment type="function">
    <text evidence="8">May be involved in fusion of retrograde transport vesicles derived from an endocytic compartment with the Golgi complex.</text>
</comment>
<dbReference type="PANTHER" id="PTHR23137:SF36">
    <property type="entry name" value="VESICLE TRANSPORT PROTEIN SFT2C"/>
    <property type="match status" value="1"/>
</dbReference>
<feature type="transmembrane region" description="Helical" evidence="8">
    <location>
        <begin position="262"/>
        <end position="284"/>
    </location>
</feature>
<keyword evidence="6 8" id="KW-0472">Membrane</keyword>
<dbReference type="GO" id="GO:0005737">
    <property type="term" value="C:cytoplasm"/>
    <property type="evidence" value="ECO:0007669"/>
    <property type="project" value="UniProtKB-ARBA"/>
</dbReference>
<feature type="transmembrane region" description="Helical" evidence="8">
    <location>
        <begin position="239"/>
        <end position="256"/>
    </location>
</feature>
<dbReference type="PANTHER" id="PTHR23137">
    <property type="entry name" value="VESICLE TRANSPORT PROTEIN-RELATED"/>
    <property type="match status" value="1"/>
</dbReference>
<evidence type="ECO:0000256" key="6">
    <source>
        <dbReference type="ARBA" id="ARBA00023136"/>
    </source>
</evidence>
<proteinExistence type="inferred from homology"/>